<keyword evidence="1" id="KW-1133">Transmembrane helix</keyword>
<keyword evidence="1" id="KW-0472">Membrane</keyword>
<gene>
    <name evidence="2" type="ORF">Pan44_05500</name>
</gene>
<dbReference type="RefSeq" id="WP_145026971.1">
    <property type="nucleotide sequence ID" value="NZ_CP036271.1"/>
</dbReference>
<protein>
    <submittedName>
        <fullName evidence="2">Uncharacterized protein</fullName>
    </submittedName>
</protein>
<evidence type="ECO:0000313" key="2">
    <source>
        <dbReference type="EMBL" id="QDT52538.1"/>
    </source>
</evidence>
<reference evidence="2 3" key="1">
    <citation type="submission" date="2019-02" db="EMBL/GenBank/DDBJ databases">
        <title>Deep-cultivation of Planctomycetes and their phenomic and genomic characterization uncovers novel biology.</title>
        <authorList>
            <person name="Wiegand S."/>
            <person name="Jogler M."/>
            <person name="Boedeker C."/>
            <person name="Pinto D."/>
            <person name="Vollmers J."/>
            <person name="Rivas-Marin E."/>
            <person name="Kohn T."/>
            <person name="Peeters S.H."/>
            <person name="Heuer A."/>
            <person name="Rast P."/>
            <person name="Oberbeckmann S."/>
            <person name="Bunk B."/>
            <person name="Jeske O."/>
            <person name="Meyerdierks A."/>
            <person name="Storesund J.E."/>
            <person name="Kallscheuer N."/>
            <person name="Luecker S."/>
            <person name="Lage O.M."/>
            <person name="Pohl T."/>
            <person name="Merkel B.J."/>
            <person name="Hornburger P."/>
            <person name="Mueller R.-W."/>
            <person name="Bruemmer F."/>
            <person name="Labrenz M."/>
            <person name="Spormann A.M."/>
            <person name="Op den Camp H."/>
            <person name="Overmann J."/>
            <person name="Amann R."/>
            <person name="Jetten M.S.M."/>
            <person name="Mascher T."/>
            <person name="Medema M.H."/>
            <person name="Devos D.P."/>
            <person name="Kaster A.-K."/>
            <person name="Ovreas L."/>
            <person name="Rohde M."/>
            <person name="Galperin M.Y."/>
            <person name="Jogler C."/>
        </authorList>
    </citation>
    <scope>NUCLEOTIDE SEQUENCE [LARGE SCALE GENOMIC DNA]</scope>
    <source>
        <strain evidence="2 3">Pan44</strain>
    </source>
</reference>
<organism evidence="2 3">
    <name type="scientific">Caulifigura coniformis</name>
    <dbReference type="NCBI Taxonomy" id="2527983"/>
    <lineage>
        <taxon>Bacteria</taxon>
        <taxon>Pseudomonadati</taxon>
        <taxon>Planctomycetota</taxon>
        <taxon>Planctomycetia</taxon>
        <taxon>Planctomycetales</taxon>
        <taxon>Planctomycetaceae</taxon>
        <taxon>Caulifigura</taxon>
    </lineage>
</organism>
<dbReference type="EMBL" id="CP036271">
    <property type="protein sequence ID" value="QDT52538.1"/>
    <property type="molecule type" value="Genomic_DNA"/>
</dbReference>
<evidence type="ECO:0000256" key="1">
    <source>
        <dbReference type="SAM" id="Phobius"/>
    </source>
</evidence>
<dbReference type="InParanoid" id="A0A517S8T1"/>
<proteinExistence type="predicted"/>
<evidence type="ECO:0000313" key="3">
    <source>
        <dbReference type="Proteomes" id="UP000315700"/>
    </source>
</evidence>
<name>A0A517S8T1_9PLAN</name>
<dbReference type="Proteomes" id="UP000315700">
    <property type="component" value="Chromosome"/>
</dbReference>
<accession>A0A517S8T1</accession>
<keyword evidence="1" id="KW-0812">Transmembrane</keyword>
<sequence>MLNSLTDDQVVQLACLGTLVFAVGLTSLSYWLGSARKDAMIRSSSREKLTAHLLAAKTTASVNRKAA</sequence>
<dbReference type="AlphaFoldDB" id="A0A517S8T1"/>
<feature type="transmembrane region" description="Helical" evidence="1">
    <location>
        <begin position="12"/>
        <end position="32"/>
    </location>
</feature>
<keyword evidence="3" id="KW-1185">Reference proteome</keyword>
<dbReference type="KEGG" id="ccos:Pan44_05500"/>